<keyword evidence="5 6" id="KW-0472">Membrane</keyword>
<keyword evidence="3 6" id="KW-0812">Transmembrane</keyword>
<feature type="transmembrane region" description="Helical" evidence="6">
    <location>
        <begin position="154"/>
        <end position="173"/>
    </location>
</feature>
<feature type="transmembrane region" description="Helical" evidence="6">
    <location>
        <begin position="69"/>
        <end position="91"/>
    </location>
</feature>
<dbReference type="Proteomes" id="UP000192727">
    <property type="component" value="Chromosome"/>
</dbReference>
<dbReference type="InterPro" id="IPR001851">
    <property type="entry name" value="ABC_transp_permease"/>
</dbReference>
<gene>
    <name evidence="7" type="ORF">B7C51_11120</name>
</gene>
<evidence type="ECO:0000256" key="3">
    <source>
        <dbReference type="ARBA" id="ARBA00022692"/>
    </source>
</evidence>
<dbReference type="GO" id="GO:0022857">
    <property type="term" value="F:transmembrane transporter activity"/>
    <property type="evidence" value="ECO:0007669"/>
    <property type="project" value="InterPro"/>
</dbReference>
<sequence length="320" mass="33733">MDLTQLGMLVNTTLVFSTPLILAALGGMFSERSGVINIGLEGLMISGAFASAIVTLYTQDAGMESASLWLGMLAAMVLGILFSLIHAVASIQFKANQVVSGVVINFLAAGATVYMVKVLFDGAGQTETISAPFSKMSIPFLSDIPFLGEAFFHAYPPTYLAIILVFVCWYVLFKTPFGLRLRSVGEHPSAADTVGINVNKYRYIGVMLSGALAALGGATLTLTTTSSFSHNTVSGQGFIALAALIFGKWHPIGAMGSAIFFGFAQAISLQAQLVPWIAGLPKEFLYMLPYILTILVLAGAVGGRGKAPSALGEPYDPGKR</sequence>
<feature type="transmembrane region" description="Helical" evidence="6">
    <location>
        <begin position="6"/>
        <end position="26"/>
    </location>
</feature>
<feature type="transmembrane region" description="Helical" evidence="6">
    <location>
        <begin position="38"/>
        <end position="57"/>
    </location>
</feature>
<proteinExistence type="predicted"/>
<reference evidence="7 8" key="1">
    <citation type="submission" date="2017-03" db="EMBL/GenBank/DDBJ databases">
        <title>Paenibacillus larvae genome sequencing.</title>
        <authorList>
            <person name="Dingman D.W."/>
        </authorList>
    </citation>
    <scope>NUCLEOTIDE SEQUENCE [LARGE SCALE GENOMIC DNA]</scope>
    <source>
        <strain evidence="7 8">SAG 10367</strain>
    </source>
</reference>
<dbReference type="AlphaFoldDB" id="A0A1V0USH8"/>
<keyword evidence="4 6" id="KW-1133">Transmembrane helix</keyword>
<dbReference type="PANTHER" id="PTHR43370:SF1">
    <property type="entry name" value="GUANOSINE ABC TRANSPORTER PERMEASE PROTEIN NUPQ"/>
    <property type="match status" value="1"/>
</dbReference>
<dbReference type="GO" id="GO:0005886">
    <property type="term" value="C:plasma membrane"/>
    <property type="evidence" value="ECO:0007669"/>
    <property type="project" value="UniProtKB-SubCell"/>
</dbReference>
<dbReference type="Pfam" id="PF02653">
    <property type="entry name" value="BPD_transp_2"/>
    <property type="match status" value="1"/>
</dbReference>
<evidence type="ECO:0000256" key="4">
    <source>
        <dbReference type="ARBA" id="ARBA00022989"/>
    </source>
</evidence>
<evidence type="ECO:0000256" key="1">
    <source>
        <dbReference type="ARBA" id="ARBA00004651"/>
    </source>
</evidence>
<protein>
    <submittedName>
        <fullName evidence="7">Sugar ABC transporter permease</fullName>
    </submittedName>
</protein>
<evidence type="ECO:0000313" key="8">
    <source>
        <dbReference type="Proteomes" id="UP000192727"/>
    </source>
</evidence>
<comment type="subcellular location">
    <subcellularLocation>
        <location evidence="1">Cell membrane</location>
        <topology evidence="1">Multi-pass membrane protein</topology>
    </subcellularLocation>
</comment>
<evidence type="ECO:0000313" key="7">
    <source>
        <dbReference type="EMBL" id="ARF68243.1"/>
    </source>
</evidence>
<feature type="transmembrane region" description="Helical" evidence="6">
    <location>
        <begin position="98"/>
        <end position="116"/>
    </location>
</feature>
<dbReference type="RefSeq" id="WP_083039947.1">
    <property type="nucleotide sequence ID" value="NZ_CP020557.1"/>
</dbReference>
<feature type="transmembrane region" description="Helical" evidence="6">
    <location>
        <begin position="284"/>
        <end position="303"/>
    </location>
</feature>
<organism evidence="7 8">
    <name type="scientific">Paenibacillus larvae subsp. pulvifaciens</name>
    <dbReference type="NCBI Taxonomy" id="1477"/>
    <lineage>
        <taxon>Bacteria</taxon>
        <taxon>Bacillati</taxon>
        <taxon>Bacillota</taxon>
        <taxon>Bacilli</taxon>
        <taxon>Bacillales</taxon>
        <taxon>Paenibacillaceae</taxon>
        <taxon>Paenibacillus</taxon>
    </lineage>
</organism>
<dbReference type="EMBL" id="CP020557">
    <property type="protein sequence ID" value="ARF68243.1"/>
    <property type="molecule type" value="Genomic_DNA"/>
</dbReference>
<evidence type="ECO:0000256" key="6">
    <source>
        <dbReference type="SAM" id="Phobius"/>
    </source>
</evidence>
<dbReference type="CDD" id="cd06580">
    <property type="entry name" value="TM_PBP1_transp_TpRbsC_like"/>
    <property type="match status" value="1"/>
</dbReference>
<keyword evidence="2" id="KW-1003">Cell membrane</keyword>
<dbReference type="PANTHER" id="PTHR43370">
    <property type="entry name" value="SUGAR ABC TRANSPORTER INTEGRAL MEMBRANE PROTEIN-RELATED"/>
    <property type="match status" value="1"/>
</dbReference>
<name>A0A1V0USH8_9BACL</name>
<accession>A0A1V0USH8</accession>
<feature type="transmembrane region" description="Helical" evidence="6">
    <location>
        <begin position="203"/>
        <end position="222"/>
    </location>
</feature>
<evidence type="ECO:0000256" key="2">
    <source>
        <dbReference type="ARBA" id="ARBA00022475"/>
    </source>
</evidence>
<evidence type="ECO:0000256" key="5">
    <source>
        <dbReference type="ARBA" id="ARBA00023136"/>
    </source>
</evidence>